<name>A0AAV7QWE7_PLEWA</name>
<feature type="compositionally biased region" description="Basic and acidic residues" evidence="1">
    <location>
        <begin position="25"/>
        <end position="34"/>
    </location>
</feature>
<dbReference type="EMBL" id="JANPWB010000010">
    <property type="protein sequence ID" value="KAJ1144751.1"/>
    <property type="molecule type" value="Genomic_DNA"/>
</dbReference>
<protein>
    <submittedName>
        <fullName evidence="2">Uncharacterized protein</fullName>
    </submittedName>
</protein>
<keyword evidence="3" id="KW-1185">Reference proteome</keyword>
<organism evidence="2 3">
    <name type="scientific">Pleurodeles waltl</name>
    <name type="common">Iberian ribbed newt</name>
    <dbReference type="NCBI Taxonomy" id="8319"/>
    <lineage>
        <taxon>Eukaryota</taxon>
        <taxon>Metazoa</taxon>
        <taxon>Chordata</taxon>
        <taxon>Craniata</taxon>
        <taxon>Vertebrata</taxon>
        <taxon>Euteleostomi</taxon>
        <taxon>Amphibia</taxon>
        <taxon>Batrachia</taxon>
        <taxon>Caudata</taxon>
        <taxon>Salamandroidea</taxon>
        <taxon>Salamandridae</taxon>
        <taxon>Pleurodelinae</taxon>
        <taxon>Pleurodeles</taxon>
    </lineage>
</organism>
<sequence>MGCSQLNRHLHLSDDQGEDGDEVSEERRRAKETERVKQNLVVPIREEPALEILPLFPRLPTSHRAAFTIRFYKS</sequence>
<evidence type="ECO:0000313" key="2">
    <source>
        <dbReference type="EMBL" id="KAJ1144751.1"/>
    </source>
</evidence>
<feature type="compositionally biased region" description="Acidic residues" evidence="1">
    <location>
        <begin position="15"/>
        <end position="24"/>
    </location>
</feature>
<evidence type="ECO:0000256" key="1">
    <source>
        <dbReference type="SAM" id="MobiDB-lite"/>
    </source>
</evidence>
<proteinExistence type="predicted"/>
<evidence type="ECO:0000313" key="3">
    <source>
        <dbReference type="Proteomes" id="UP001066276"/>
    </source>
</evidence>
<comment type="caution">
    <text evidence="2">The sequence shown here is derived from an EMBL/GenBank/DDBJ whole genome shotgun (WGS) entry which is preliminary data.</text>
</comment>
<dbReference type="Proteomes" id="UP001066276">
    <property type="component" value="Chromosome 6"/>
</dbReference>
<feature type="region of interest" description="Disordered" evidence="1">
    <location>
        <begin position="1"/>
        <end position="34"/>
    </location>
</feature>
<accession>A0AAV7QWE7</accession>
<dbReference type="AlphaFoldDB" id="A0AAV7QWE7"/>
<reference evidence="2" key="1">
    <citation type="journal article" date="2022" name="bioRxiv">
        <title>Sequencing and chromosome-scale assembly of the giantPleurodeles waltlgenome.</title>
        <authorList>
            <person name="Brown T."/>
            <person name="Elewa A."/>
            <person name="Iarovenko S."/>
            <person name="Subramanian E."/>
            <person name="Araus A.J."/>
            <person name="Petzold A."/>
            <person name="Susuki M."/>
            <person name="Suzuki K.-i.T."/>
            <person name="Hayashi T."/>
            <person name="Toyoda A."/>
            <person name="Oliveira C."/>
            <person name="Osipova E."/>
            <person name="Leigh N.D."/>
            <person name="Simon A."/>
            <person name="Yun M.H."/>
        </authorList>
    </citation>
    <scope>NUCLEOTIDE SEQUENCE</scope>
    <source>
        <strain evidence="2">20211129_DDA</strain>
        <tissue evidence="2">Liver</tissue>
    </source>
</reference>
<gene>
    <name evidence="2" type="ORF">NDU88_011048</name>
</gene>